<dbReference type="InterPro" id="IPR050825">
    <property type="entry name" value="RBM42_RBP45_47-like"/>
</dbReference>
<gene>
    <name evidence="5" type="ORF">FVE85_1739</name>
</gene>
<dbReference type="InterPro" id="IPR012677">
    <property type="entry name" value="Nucleotide-bd_a/b_plait_sf"/>
</dbReference>
<sequence>MDEELQKFQQELLSLGVLDGAEEHADTLAGAQGHDSQKRQHASSAAAREPVLSHKRTRQNDAKEDKRPAEPRTSRLDTDKAAPTVAGGVLQGPRVPETEKGGRIHKEPRASTSVLDGTKYLREYDVKNASAVRENRSVTEEQGRGIVHVRGVADGRVSKDHRISPNRATTHGPNGTDVDTPGEFRIFVGNLSKDVTEDALRAVFSDLASFRTAQIVFDKRTHRCKGYGFVSFGDARDMLQAIKTRNGALIGGRPCMVKKSVAKP</sequence>
<evidence type="ECO:0000256" key="3">
    <source>
        <dbReference type="SAM" id="MobiDB-lite"/>
    </source>
</evidence>
<evidence type="ECO:0000256" key="1">
    <source>
        <dbReference type="ARBA" id="ARBA00022884"/>
    </source>
</evidence>
<dbReference type="SUPFAM" id="SSF54928">
    <property type="entry name" value="RNA-binding domain, RBD"/>
    <property type="match status" value="1"/>
</dbReference>
<accession>A0A5J4YY18</accession>
<proteinExistence type="predicted"/>
<comment type="caution">
    <text evidence="5">The sequence shown here is derived from an EMBL/GenBank/DDBJ whole genome shotgun (WGS) entry which is preliminary data.</text>
</comment>
<dbReference type="AlphaFoldDB" id="A0A5J4YY18"/>
<evidence type="ECO:0000313" key="6">
    <source>
        <dbReference type="Proteomes" id="UP000324585"/>
    </source>
</evidence>
<dbReference type="Proteomes" id="UP000324585">
    <property type="component" value="Unassembled WGS sequence"/>
</dbReference>
<feature type="domain" description="RRM" evidence="4">
    <location>
        <begin position="184"/>
        <end position="262"/>
    </location>
</feature>
<evidence type="ECO:0000256" key="2">
    <source>
        <dbReference type="PROSITE-ProRule" id="PRU00176"/>
    </source>
</evidence>
<dbReference type="PROSITE" id="PS50102">
    <property type="entry name" value="RRM"/>
    <property type="match status" value="1"/>
</dbReference>
<name>A0A5J4YY18_PORPP</name>
<evidence type="ECO:0000259" key="4">
    <source>
        <dbReference type="PROSITE" id="PS50102"/>
    </source>
</evidence>
<dbReference type="Pfam" id="PF00076">
    <property type="entry name" value="RRM_1"/>
    <property type="match status" value="1"/>
</dbReference>
<protein>
    <submittedName>
        <fullName evidence="5">RNA-binding protein 42</fullName>
    </submittedName>
</protein>
<dbReference type="GO" id="GO:0003729">
    <property type="term" value="F:mRNA binding"/>
    <property type="evidence" value="ECO:0007669"/>
    <property type="project" value="InterPro"/>
</dbReference>
<dbReference type="EMBL" id="VRMN01000003">
    <property type="protein sequence ID" value="KAA8495584.1"/>
    <property type="molecule type" value="Genomic_DNA"/>
</dbReference>
<evidence type="ECO:0000313" key="5">
    <source>
        <dbReference type="EMBL" id="KAA8495584.1"/>
    </source>
</evidence>
<feature type="compositionally biased region" description="Basic and acidic residues" evidence="3">
    <location>
        <begin position="58"/>
        <end position="80"/>
    </location>
</feature>
<dbReference type="Gene3D" id="3.30.70.330">
    <property type="match status" value="1"/>
</dbReference>
<dbReference type="InterPro" id="IPR035979">
    <property type="entry name" value="RBD_domain_sf"/>
</dbReference>
<organism evidence="5 6">
    <name type="scientific">Porphyridium purpureum</name>
    <name type="common">Red alga</name>
    <name type="synonym">Porphyridium cruentum</name>
    <dbReference type="NCBI Taxonomy" id="35688"/>
    <lineage>
        <taxon>Eukaryota</taxon>
        <taxon>Rhodophyta</taxon>
        <taxon>Bangiophyceae</taxon>
        <taxon>Porphyridiales</taxon>
        <taxon>Porphyridiaceae</taxon>
        <taxon>Porphyridium</taxon>
    </lineage>
</organism>
<dbReference type="InterPro" id="IPR000504">
    <property type="entry name" value="RRM_dom"/>
</dbReference>
<feature type="region of interest" description="Disordered" evidence="3">
    <location>
        <begin position="24"/>
        <end position="104"/>
    </location>
</feature>
<reference evidence="6" key="1">
    <citation type="journal article" date="2019" name="Nat. Commun.">
        <title>Expansion of phycobilisome linker gene families in mesophilic red algae.</title>
        <authorList>
            <person name="Lee J."/>
            <person name="Kim D."/>
            <person name="Bhattacharya D."/>
            <person name="Yoon H.S."/>
        </authorList>
    </citation>
    <scope>NUCLEOTIDE SEQUENCE [LARGE SCALE GENOMIC DNA]</scope>
    <source>
        <strain evidence="6">CCMP 1328</strain>
    </source>
</reference>
<dbReference type="PANTHER" id="PTHR47640">
    <property type="entry name" value="TRNA SELENOCYSTEINE 1-ASSOCIATED PROTEIN 1-RELATED-RELATED"/>
    <property type="match status" value="1"/>
</dbReference>
<dbReference type="SMART" id="SM00360">
    <property type="entry name" value="RRM"/>
    <property type="match status" value="1"/>
</dbReference>
<keyword evidence="1 2" id="KW-0694">RNA-binding</keyword>
<dbReference type="OrthoDB" id="1749473at2759"/>
<keyword evidence="6" id="KW-1185">Reference proteome</keyword>